<evidence type="ECO:0000313" key="2">
    <source>
        <dbReference type="Proteomes" id="UP000050509"/>
    </source>
</evidence>
<organism evidence="1 2">
    <name type="scientific">Kouleothrix aurantiaca</name>
    <dbReference type="NCBI Taxonomy" id="186479"/>
    <lineage>
        <taxon>Bacteria</taxon>
        <taxon>Bacillati</taxon>
        <taxon>Chloroflexota</taxon>
        <taxon>Chloroflexia</taxon>
        <taxon>Chloroflexales</taxon>
        <taxon>Roseiflexineae</taxon>
        <taxon>Roseiflexaceae</taxon>
        <taxon>Kouleothrix</taxon>
    </lineage>
</organism>
<protein>
    <submittedName>
        <fullName evidence="1">Uncharacterized protein</fullName>
    </submittedName>
</protein>
<name>A0A0P9DGS6_9CHLR</name>
<feature type="non-terminal residue" evidence="1">
    <location>
        <position position="1"/>
    </location>
</feature>
<sequence>SPPVALLRLRLAAPRPDGAPVTAQVCAAGACQSLVLSAAWPVYLVPVALDPAALLLVELRSPTFAAGGRQLGVQISAAGLVGAQ</sequence>
<accession>A0A0P9DGS6</accession>
<dbReference type="Proteomes" id="UP000050509">
    <property type="component" value="Unassembled WGS sequence"/>
</dbReference>
<keyword evidence="2" id="KW-1185">Reference proteome</keyword>
<gene>
    <name evidence="1" type="ORF">SE17_34265</name>
</gene>
<comment type="caution">
    <text evidence="1">The sequence shown here is derived from an EMBL/GenBank/DDBJ whole genome shotgun (WGS) entry which is preliminary data.</text>
</comment>
<dbReference type="AlphaFoldDB" id="A0A0P9DGS6"/>
<reference evidence="1 2" key="1">
    <citation type="submission" date="2015-09" db="EMBL/GenBank/DDBJ databases">
        <title>Draft genome sequence of Kouleothrix aurantiaca JCM 19913.</title>
        <authorList>
            <person name="Hemp J."/>
        </authorList>
    </citation>
    <scope>NUCLEOTIDE SEQUENCE [LARGE SCALE GENOMIC DNA]</scope>
    <source>
        <strain evidence="1 2">COM-B</strain>
    </source>
</reference>
<dbReference type="EMBL" id="LJCR01002166">
    <property type="protein sequence ID" value="KPV49145.1"/>
    <property type="molecule type" value="Genomic_DNA"/>
</dbReference>
<proteinExistence type="predicted"/>
<evidence type="ECO:0000313" key="1">
    <source>
        <dbReference type="EMBL" id="KPV49145.1"/>
    </source>
</evidence>